<protein>
    <submittedName>
        <fullName evidence="1">Uncharacterized protein</fullName>
    </submittedName>
</protein>
<reference evidence="1" key="1">
    <citation type="submission" date="2018-05" db="EMBL/GenBank/DDBJ databases">
        <authorList>
            <person name="Lanie J.A."/>
            <person name="Ng W.-L."/>
            <person name="Kazmierczak K.M."/>
            <person name="Andrzejewski T.M."/>
            <person name="Davidsen T.M."/>
            <person name="Wayne K.J."/>
            <person name="Tettelin H."/>
            <person name="Glass J.I."/>
            <person name="Rusch D."/>
            <person name="Podicherti R."/>
            <person name="Tsui H.-C.T."/>
            <person name="Winkler M.E."/>
        </authorList>
    </citation>
    <scope>NUCLEOTIDE SEQUENCE</scope>
</reference>
<dbReference type="EMBL" id="UINC01116779">
    <property type="protein sequence ID" value="SVC88758.1"/>
    <property type="molecule type" value="Genomic_DNA"/>
</dbReference>
<organism evidence="1">
    <name type="scientific">marine metagenome</name>
    <dbReference type="NCBI Taxonomy" id="408172"/>
    <lineage>
        <taxon>unclassified sequences</taxon>
        <taxon>metagenomes</taxon>
        <taxon>ecological metagenomes</taxon>
    </lineage>
</organism>
<accession>A0A382QV39</accession>
<gene>
    <name evidence="1" type="ORF">METZ01_LOCUS341612</name>
</gene>
<feature type="non-terminal residue" evidence="1">
    <location>
        <position position="1"/>
    </location>
</feature>
<evidence type="ECO:0000313" key="1">
    <source>
        <dbReference type="EMBL" id="SVC88758.1"/>
    </source>
</evidence>
<proteinExistence type="predicted"/>
<name>A0A382QV39_9ZZZZ</name>
<sequence>RQERQVADMLDLTPDEIEDHFSRNAQRFLSMMREGRSS</sequence>
<dbReference type="AlphaFoldDB" id="A0A382QV39"/>